<comment type="caution">
    <text evidence="1">The sequence shown here is derived from an EMBL/GenBank/DDBJ whole genome shotgun (WGS) entry which is preliminary data.</text>
</comment>
<evidence type="ECO:0000313" key="1">
    <source>
        <dbReference type="EMBL" id="GMF18850.1"/>
    </source>
</evidence>
<reference evidence="1" key="1">
    <citation type="submission" date="2023-04" db="EMBL/GenBank/DDBJ databases">
        <title>Phytophthora lilii NBRC 32176.</title>
        <authorList>
            <person name="Ichikawa N."/>
            <person name="Sato H."/>
            <person name="Tonouchi N."/>
        </authorList>
    </citation>
    <scope>NUCLEOTIDE SEQUENCE</scope>
    <source>
        <strain evidence="1">NBRC 32176</strain>
    </source>
</reference>
<sequence>MACTAFGPTEENSAVSLSVDEPVPKQNLSTEKMTCAEFELTEENLTMSFTAGTSVPELISAICAGNSHDKERALVFLVHAAMNDDQRQLMYEAGGIQVLVDMVEYGSTKFAQLCALRCLKWAAHADSKFDVEHFKKLRAGIVDSSSDPATFVELLAPENDDRMRLNGAVYCACAALVGNTEALQESEVVTPLLALLSDEDETVKLWATNALGTLAAAENVKTLIEDSNCVFNVANAEAILQADPLPHLIKILTPDQENLLYNDDAVKLLIQLVCYSATTTASHRFQDTIPLLVSLLRDGTDGQKESAVVALAHLAAKDAPNRKLVAVDADILELLAPLLEHANDYHRESAARVLSSLAVDDACGVADAAVIPLLVSLLRDGTDGQKESAVMALAHLAAKDSAYDAVVDSERVFVELVEPLFREDNMVVMEWAMLVLLKVVCRIRESRCVLDALAREDDETSAMIVETGAFPAIVELLRNGTDLHKQHAAWVLGYLGLISHRAAHEIRSYGAIECLLKLQRNGDRDQHLYAAFALSSLEP</sequence>
<organism evidence="1 2">
    <name type="scientific">Phytophthora lilii</name>
    <dbReference type="NCBI Taxonomy" id="2077276"/>
    <lineage>
        <taxon>Eukaryota</taxon>
        <taxon>Sar</taxon>
        <taxon>Stramenopiles</taxon>
        <taxon>Oomycota</taxon>
        <taxon>Peronosporomycetes</taxon>
        <taxon>Peronosporales</taxon>
        <taxon>Peronosporaceae</taxon>
        <taxon>Phytophthora</taxon>
    </lineage>
</organism>
<gene>
    <name evidence="1" type="ORF">Plil01_000711900</name>
</gene>
<dbReference type="OrthoDB" id="206755at2759"/>
<evidence type="ECO:0000313" key="2">
    <source>
        <dbReference type="Proteomes" id="UP001165083"/>
    </source>
</evidence>
<dbReference type="PANTHER" id="PTHR23315">
    <property type="entry name" value="U BOX DOMAIN-CONTAINING"/>
    <property type="match status" value="1"/>
</dbReference>
<keyword evidence="2" id="KW-1185">Reference proteome</keyword>
<name>A0A9W6TQW5_9STRA</name>
<dbReference type="PANTHER" id="PTHR23315:SF7">
    <property type="entry name" value="U-BOX DOMAIN-CONTAINING PROTEIN 4"/>
    <property type="match status" value="1"/>
</dbReference>
<accession>A0A9W6TQW5</accession>
<dbReference type="InterPro" id="IPR016024">
    <property type="entry name" value="ARM-type_fold"/>
</dbReference>
<proteinExistence type="predicted"/>
<dbReference type="InterPro" id="IPR011989">
    <property type="entry name" value="ARM-like"/>
</dbReference>
<dbReference type="SUPFAM" id="SSF48371">
    <property type="entry name" value="ARM repeat"/>
    <property type="match status" value="1"/>
</dbReference>
<dbReference type="InterPro" id="IPR000225">
    <property type="entry name" value="Armadillo"/>
</dbReference>
<dbReference type="Gene3D" id="1.25.10.10">
    <property type="entry name" value="Leucine-rich Repeat Variant"/>
    <property type="match status" value="4"/>
</dbReference>
<dbReference type="SMART" id="SM00185">
    <property type="entry name" value="ARM"/>
    <property type="match status" value="6"/>
</dbReference>
<dbReference type="Proteomes" id="UP001165083">
    <property type="component" value="Unassembled WGS sequence"/>
</dbReference>
<dbReference type="AlphaFoldDB" id="A0A9W6TQW5"/>
<dbReference type="EMBL" id="BSXW01000328">
    <property type="protein sequence ID" value="GMF18850.1"/>
    <property type="molecule type" value="Genomic_DNA"/>
</dbReference>
<protein>
    <submittedName>
        <fullName evidence="1">Unnamed protein product</fullName>
    </submittedName>
</protein>